<accession>A0A9Q0RXT4</accession>
<dbReference type="OrthoDB" id="7615778at2759"/>
<evidence type="ECO:0000313" key="3">
    <source>
        <dbReference type="Proteomes" id="UP001151699"/>
    </source>
</evidence>
<evidence type="ECO:0000256" key="1">
    <source>
        <dbReference type="SAM" id="MobiDB-lite"/>
    </source>
</evidence>
<dbReference type="EMBL" id="WJQU01000004">
    <property type="protein sequence ID" value="KAJ6636537.1"/>
    <property type="molecule type" value="Genomic_DNA"/>
</dbReference>
<feature type="non-terminal residue" evidence="2">
    <location>
        <position position="1"/>
    </location>
</feature>
<keyword evidence="3" id="KW-1185">Reference proteome</keyword>
<gene>
    <name evidence="2" type="ORF">Bhyg_15128</name>
</gene>
<dbReference type="AlphaFoldDB" id="A0A9Q0RXT4"/>
<dbReference type="Proteomes" id="UP001151699">
    <property type="component" value="Chromosome C"/>
</dbReference>
<feature type="compositionally biased region" description="Low complexity" evidence="1">
    <location>
        <begin position="7"/>
        <end position="18"/>
    </location>
</feature>
<organism evidence="2 3">
    <name type="scientific">Pseudolycoriella hygida</name>
    <dbReference type="NCBI Taxonomy" id="35572"/>
    <lineage>
        <taxon>Eukaryota</taxon>
        <taxon>Metazoa</taxon>
        <taxon>Ecdysozoa</taxon>
        <taxon>Arthropoda</taxon>
        <taxon>Hexapoda</taxon>
        <taxon>Insecta</taxon>
        <taxon>Pterygota</taxon>
        <taxon>Neoptera</taxon>
        <taxon>Endopterygota</taxon>
        <taxon>Diptera</taxon>
        <taxon>Nematocera</taxon>
        <taxon>Sciaroidea</taxon>
        <taxon>Sciaridae</taxon>
        <taxon>Pseudolycoriella</taxon>
    </lineage>
</organism>
<comment type="caution">
    <text evidence="2">The sequence shown here is derived from an EMBL/GenBank/DDBJ whole genome shotgun (WGS) entry which is preliminary data.</text>
</comment>
<protein>
    <submittedName>
        <fullName evidence="2">Uncharacterized protein</fullName>
    </submittedName>
</protein>
<name>A0A9Q0RXT4_9DIPT</name>
<reference evidence="2" key="1">
    <citation type="submission" date="2022-07" db="EMBL/GenBank/DDBJ databases">
        <authorList>
            <person name="Trinca V."/>
            <person name="Uliana J.V.C."/>
            <person name="Torres T.T."/>
            <person name="Ward R.J."/>
            <person name="Monesi N."/>
        </authorList>
    </citation>
    <scope>NUCLEOTIDE SEQUENCE</scope>
    <source>
        <strain evidence="2">HSMRA1968</strain>
        <tissue evidence="2">Whole embryos</tissue>
    </source>
</reference>
<feature type="region of interest" description="Disordered" evidence="1">
    <location>
        <begin position="1"/>
        <end position="47"/>
    </location>
</feature>
<proteinExistence type="predicted"/>
<evidence type="ECO:0000313" key="2">
    <source>
        <dbReference type="EMBL" id="KAJ6636537.1"/>
    </source>
</evidence>
<sequence>MFRRYSLLDSSPPSASLSITPHRPRRRHQSVTHEIASSAPILSKPPSPKFVLKPANSLILLPNKASTSSSWYARWGSSLRKNLLRRGLSLPVADPFLEKVSLSDL</sequence>